<feature type="coiled-coil region" evidence="1">
    <location>
        <begin position="121"/>
        <end position="232"/>
    </location>
</feature>
<feature type="compositionally biased region" description="Polar residues" evidence="2">
    <location>
        <begin position="272"/>
        <end position="293"/>
    </location>
</feature>
<feature type="region of interest" description="Disordered" evidence="2">
    <location>
        <begin position="1"/>
        <end position="112"/>
    </location>
</feature>
<keyword evidence="1" id="KW-0175">Coiled coil</keyword>
<organism evidence="3 4">
    <name type="scientific">Podospora didyma</name>
    <dbReference type="NCBI Taxonomy" id="330526"/>
    <lineage>
        <taxon>Eukaryota</taxon>
        <taxon>Fungi</taxon>
        <taxon>Dikarya</taxon>
        <taxon>Ascomycota</taxon>
        <taxon>Pezizomycotina</taxon>
        <taxon>Sordariomycetes</taxon>
        <taxon>Sordariomycetidae</taxon>
        <taxon>Sordariales</taxon>
        <taxon>Podosporaceae</taxon>
        <taxon>Podospora</taxon>
    </lineage>
</organism>
<reference evidence="3" key="2">
    <citation type="submission" date="2023-06" db="EMBL/GenBank/DDBJ databases">
        <authorList>
            <consortium name="Lawrence Berkeley National Laboratory"/>
            <person name="Haridas S."/>
            <person name="Hensen N."/>
            <person name="Bonometti L."/>
            <person name="Westerberg I."/>
            <person name="Brannstrom I.O."/>
            <person name="Guillou S."/>
            <person name="Cros-Aarteil S."/>
            <person name="Calhoun S."/>
            <person name="Kuo A."/>
            <person name="Mondo S."/>
            <person name="Pangilinan J."/>
            <person name="Riley R."/>
            <person name="LaButti K."/>
            <person name="Andreopoulos B."/>
            <person name="Lipzen A."/>
            <person name="Chen C."/>
            <person name="Yanf M."/>
            <person name="Daum C."/>
            <person name="Ng V."/>
            <person name="Clum A."/>
            <person name="Steindorff A."/>
            <person name="Ohm R."/>
            <person name="Martin F."/>
            <person name="Silar P."/>
            <person name="Natvig D."/>
            <person name="Lalanne C."/>
            <person name="Gautier V."/>
            <person name="Ament-velasquez S.L."/>
            <person name="Kruys A."/>
            <person name="Hutchinson M.I."/>
            <person name="Powell A.J."/>
            <person name="Barry K."/>
            <person name="Miller A.N."/>
            <person name="Grigoriev I.V."/>
            <person name="Debuchy R."/>
            <person name="Gladieux P."/>
            <person name="Thoren M.H."/>
            <person name="Johannesson H."/>
        </authorList>
    </citation>
    <scope>NUCLEOTIDE SEQUENCE</scope>
    <source>
        <strain evidence="3">CBS 232.78</strain>
    </source>
</reference>
<dbReference type="AlphaFoldDB" id="A0AAE0TZ62"/>
<evidence type="ECO:0000256" key="1">
    <source>
        <dbReference type="SAM" id="Coils"/>
    </source>
</evidence>
<gene>
    <name evidence="3" type="ORF">B0H63DRAFT_509802</name>
</gene>
<feature type="compositionally biased region" description="Polar residues" evidence="2">
    <location>
        <begin position="14"/>
        <end position="33"/>
    </location>
</feature>
<feature type="compositionally biased region" description="Low complexity" evidence="2">
    <location>
        <begin position="50"/>
        <end position="76"/>
    </location>
</feature>
<dbReference type="EMBL" id="JAULSW010000004">
    <property type="protein sequence ID" value="KAK3384835.1"/>
    <property type="molecule type" value="Genomic_DNA"/>
</dbReference>
<reference evidence="3" key="1">
    <citation type="journal article" date="2023" name="Mol. Phylogenet. Evol.">
        <title>Genome-scale phylogeny and comparative genomics of the fungal order Sordariales.</title>
        <authorList>
            <person name="Hensen N."/>
            <person name="Bonometti L."/>
            <person name="Westerberg I."/>
            <person name="Brannstrom I.O."/>
            <person name="Guillou S."/>
            <person name="Cros-Aarteil S."/>
            <person name="Calhoun S."/>
            <person name="Haridas S."/>
            <person name="Kuo A."/>
            <person name="Mondo S."/>
            <person name="Pangilinan J."/>
            <person name="Riley R."/>
            <person name="LaButti K."/>
            <person name="Andreopoulos B."/>
            <person name="Lipzen A."/>
            <person name="Chen C."/>
            <person name="Yan M."/>
            <person name="Daum C."/>
            <person name="Ng V."/>
            <person name="Clum A."/>
            <person name="Steindorff A."/>
            <person name="Ohm R.A."/>
            <person name="Martin F."/>
            <person name="Silar P."/>
            <person name="Natvig D.O."/>
            <person name="Lalanne C."/>
            <person name="Gautier V."/>
            <person name="Ament-Velasquez S.L."/>
            <person name="Kruys A."/>
            <person name="Hutchinson M.I."/>
            <person name="Powell A.J."/>
            <person name="Barry K."/>
            <person name="Miller A.N."/>
            <person name="Grigoriev I.V."/>
            <person name="Debuchy R."/>
            <person name="Gladieux P."/>
            <person name="Hiltunen Thoren M."/>
            <person name="Johannesson H."/>
        </authorList>
    </citation>
    <scope>NUCLEOTIDE SEQUENCE</scope>
    <source>
        <strain evidence="3">CBS 232.78</strain>
    </source>
</reference>
<name>A0AAE0TZ62_9PEZI</name>
<sequence>MDQNKKPPAGPANIGSTRPSPALSNQAPNKSGGSWNGPPPPVAKPTFGRTTSNTSSGGTPSNAASGGNQSSAPSGGKPYGGGGLFGPPHPSLFGTVPPNTTPRPGFGGYAANNDTAFGTPITNQMTNLENTKAELFKLKENPFSTENAKAELFKHQRDEALSQKTNLETQMSALESQKATLENALRLITGRLDIQARLDMAEAELKTAEKETNELRNKYEKLVTEHKDLERRYHGQAAALHALRTLLSLDSSAPVAKPAEDVPISSVPDNRPANSPASGSAIRTSNEGNVKLE</sequence>
<evidence type="ECO:0000256" key="2">
    <source>
        <dbReference type="SAM" id="MobiDB-lite"/>
    </source>
</evidence>
<evidence type="ECO:0000313" key="3">
    <source>
        <dbReference type="EMBL" id="KAK3384835.1"/>
    </source>
</evidence>
<accession>A0AAE0TZ62</accession>
<dbReference type="Proteomes" id="UP001285441">
    <property type="component" value="Unassembled WGS sequence"/>
</dbReference>
<evidence type="ECO:0000313" key="4">
    <source>
        <dbReference type="Proteomes" id="UP001285441"/>
    </source>
</evidence>
<protein>
    <submittedName>
        <fullName evidence="3">Uncharacterized protein</fullName>
    </submittedName>
</protein>
<comment type="caution">
    <text evidence="3">The sequence shown here is derived from an EMBL/GenBank/DDBJ whole genome shotgun (WGS) entry which is preliminary data.</text>
</comment>
<proteinExistence type="predicted"/>
<feature type="region of interest" description="Disordered" evidence="2">
    <location>
        <begin position="254"/>
        <end position="293"/>
    </location>
</feature>
<keyword evidence="4" id="KW-1185">Reference proteome</keyword>